<evidence type="ECO:0000313" key="18">
    <source>
        <dbReference type="RefSeq" id="XP_019625165.1"/>
    </source>
</evidence>
<dbReference type="EC" id="3.1.3.95" evidence="3"/>
<dbReference type="Pfam" id="PF01363">
    <property type="entry name" value="FYVE"/>
    <property type="match status" value="1"/>
</dbReference>
<dbReference type="Pfam" id="PF06602">
    <property type="entry name" value="Myotub-related"/>
    <property type="match status" value="1"/>
</dbReference>
<sequence>MEHIRTPKGSINKGAQKPHAPPDFFMPVQVENVRLQDRFNTRKPAVGTLYLTATHLIFVDPNSKRETWVLHMHIDSVEKLPLTTVGSPLLIRCKTFQTVTFVIAKERECHDIFESLIMLSKPATITELYAFQYNPQATLLDHGDGWSYFSLENEFSRQGLPNNRWVHSPINKDYQICDTYPRTLFVPAGATTPILLGSSKFRSRGRLPVLSYYHKDNHATICRCSQPLSGFSARCLEDEQMLQAIMRANPNCNFMYVVDTRPKINAMVNKAAGKGYESTDFYSNIRFQFLGIENIHVMRNSLDKLIEVCDLKNPSVGDFLSGLENSSWLKHIKAIMDTSLFIAKAVLDEHASVLVHCSDGWDRTAQTCSLAGLFLDPYFRTLQGFQALIEKEWLDFGHKFTDRLGLTAVEEKEVSPVFTQFVECVWQLTQQFPCAFQFNETFLLTLHDHAYSCQFGTFLGNCQREREELSLSTKTYSLWGYMRKNMSDYVNPLYRRDHPVTKGVLFPNTAPQNFKFWRGMYNRYESGVHPRESVTDTVSAMKDHSASLEDHVRLLEKRIAGVKKLLGKDTTVLSPDQQAKGDSSPEAVDSSNAVPTEDGRSEDNVANAVSDASSESGIEDVQSPLNGDSASTEENEEKQDDKEDTLNSTHDLEEEAEGRDVPETNVKVENSPSGGAGDATDMSLNRLSLEMDSVALEWKAFRNIRQCSCETPLDAFNKKYHCWRCGDVFCTRCIDKQTAIPGHYSQRPVPVCRTCYKHLKLESSLS</sequence>
<gene>
    <name evidence="18" type="primary">LOC109470605</name>
</gene>
<dbReference type="FunFam" id="2.30.29.30:FF:000135">
    <property type="entry name" value="Myotubularin related protein 6"/>
    <property type="match status" value="1"/>
</dbReference>
<comment type="similarity">
    <text evidence="2">Belongs to the protein-tyrosine phosphatase family. Non-receptor class myotubularin subfamily.</text>
</comment>
<dbReference type="GO" id="GO:0052629">
    <property type="term" value="F:phosphatidylinositol-3,5-bisphosphate 3-phosphatase activity"/>
    <property type="evidence" value="ECO:0007669"/>
    <property type="project" value="UniProtKB-EC"/>
</dbReference>
<evidence type="ECO:0000256" key="4">
    <source>
        <dbReference type="ARBA" id="ARBA00022723"/>
    </source>
</evidence>
<dbReference type="SUPFAM" id="SSF50729">
    <property type="entry name" value="PH domain-like"/>
    <property type="match status" value="1"/>
</dbReference>
<dbReference type="PANTHER" id="PTHR10807">
    <property type="entry name" value="MYOTUBULARIN-RELATED"/>
    <property type="match status" value="1"/>
</dbReference>
<evidence type="ECO:0000256" key="5">
    <source>
        <dbReference type="ARBA" id="ARBA00022771"/>
    </source>
</evidence>
<feature type="binding site" evidence="12">
    <location>
        <begin position="357"/>
        <end position="363"/>
    </location>
    <ligand>
        <name>substrate</name>
    </ligand>
</feature>
<dbReference type="SMART" id="SM00404">
    <property type="entry name" value="PTPc_motif"/>
    <property type="match status" value="1"/>
</dbReference>
<dbReference type="CDD" id="cd15738">
    <property type="entry name" value="FYVE_MTMR_unchar"/>
    <property type="match status" value="1"/>
</dbReference>
<evidence type="ECO:0000259" key="15">
    <source>
        <dbReference type="PROSITE" id="PS50178"/>
    </source>
</evidence>
<keyword evidence="4" id="KW-0479">Metal-binding</keyword>
<feature type="binding site" evidence="12">
    <location>
        <begin position="294"/>
        <end position="295"/>
    </location>
    <ligand>
        <name>substrate</name>
    </ligand>
</feature>
<feature type="region of interest" description="Disordered" evidence="14">
    <location>
        <begin position="1"/>
        <end position="22"/>
    </location>
</feature>
<evidence type="ECO:0000256" key="7">
    <source>
        <dbReference type="ARBA" id="ARBA00022833"/>
    </source>
</evidence>
<dbReference type="PROSITE" id="PS51339">
    <property type="entry name" value="PPASE_MYOTUBULARIN"/>
    <property type="match status" value="1"/>
</dbReference>
<proteinExistence type="inferred from homology"/>
<dbReference type="InterPro" id="IPR011993">
    <property type="entry name" value="PH-like_dom_sf"/>
</dbReference>
<dbReference type="Pfam" id="PF21098">
    <property type="entry name" value="PH-GRAM_MTMR6-like"/>
    <property type="match status" value="1"/>
</dbReference>
<dbReference type="SMART" id="SM00064">
    <property type="entry name" value="FYVE"/>
    <property type="match status" value="1"/>
</dbReference>
<dbReference type="SUPFAM" id="SSF52799">
    <property type="entry name" value="(Phosphotyrosine protein) phosphatases II"/>
    <property type="match status" value="1"/>
</dbReference>
<dbReference type="OrthoDB" id="271628at2759"/>
<feature type="active site" description="Phosphocysteine intermediate" evidence="11">
    <location>
        <position position="357"/>
    </location>
</feature>
<evidence type="ECO:0000256" key="12">
    <source>
        <dbReference type="PIRSR" id="PIRSR630564-2"/>
    </source>
</evidence>
<dbReference type="GeneID" id="109470605"/>
<dbReference type="GO" id="GO:0004438">
    <property type="term" value="F:phosphatidylinositol-3-phosphate phosphatase activity"/>
    <property type="evidence" value="ECO:0007669"/>
    <property type="project" value="TreeGrafter"/>
</dbReference>
<dbReference type="InterPro" id="IPR000306">
    <property type="entry name" value="Znf_FYVE"/>
</dbReference>
<keyword evidence="7" id="KW-0862">Zinc</keyword>
<dbReference type="GO" id="GO:0046856">
    <property type="term" value="P:phosphatidylinositol dephosphorylation"/>
    <property type="evidence" value="ECO:0007669"/>
    <property type="project" value="TreeGrafter"/>
</dbReference>
<dbReference type="PANTHER" id="PTHR10807:SF8">
    <property type="entry name" value="PHOSPHATIDYLINOSITOL-3-PHOSPHATE PHOSPHATASE"/>
    <property type="match status" value="1"/>
</dbReference>
<evidence type="ECO:0000256" key="6">
    <source>
        <dbReference type="ARBA" id="ARBA00022801"/>
    </source>
</evidence>
<accession>A0A6P4Y810</accession>
<keyword evidence="17" id="KW-1185">Reference proteome</keyword>
<dbReference type="InterPro" id="IPR003595">
    <property type="entry name" value="Tyr_Pase_cat"/>
</dbReference>
<dbReference type="InterPro" id="IPR010569">
    <property type="entry name" value="Myotubularin-like_Pase_dom"/>
</dbReference>
<reference evidence="18" key="1">
    <citation type="submission" date="2025-08" db="UniProtKB">
        <authorList>
            <consortium name="RefSeq"/>
        </authorList>
    </citation>
    <scope>IDENTIFICATION</scope>
    <source>
        <tissue evidence="18">Gonad</tissue>
    </source>
</reference>
<evidence type="ECO:0000256" key="1">
    <source>
        <dbReference type="ARBA" id="ARBA00004370"/>
    </source>
</evidence>
<dbReference type="CDD" id="cd14532">
    <property type="entry name" value="PTP-MTMR6-like"/>
    <property type="match status" value="1"/>
</dbReference>
<feature type="compositionally biased region" description="Polar residues" evidence="14">
    <location>
        <begin position="571"/>
        <end position="581"/>
    </location>
</feature>
<dbReference type="AlphaFoldDB" id="A0A6P4Y810"/>
<feature type="domain" description="Myotubularin phosphatase" evidence="16">
    <location>
        <begin position="145"/>
        <end position="521"/>
    </location>
</feature>
<keyword evidence="8" id="KW-0443">Lipid metabolism</keyword>
<evidence type="ECO:0000256" key="13">
    <source>
        <dbReference type="PROSITE-ProRule" id="PRU00091"/>
    </source>
</evidence>
<evidence type="ECO:0000256" key="9">
    <source>
        <dbReference type="ARBA" id="ARBA00023136"/>
    </source>
</evidence>
<dbReference type="Gene3D" id="2.30.29.30">
    <property type="entry name" value="Pleckstrin-homology domain (PH domain)/Phosphotyrosine-binding domain (PTB)"/>
    <property type="match status" value="1"/>
</dbReference>
<protein>
    <recommendedName>
        <fullName evidence="3">phosphatidylinositol-3,5-bisphosphate 3-phosphatase</fullName>
        <ecNumber evidence="3">3.1.3.95</ecNumber>
    </recommendedName>
    <alternativeName>
        <fullName evidence="10">Phosphatidylinositol-3,5-bisphosphate 3-phosphatase</fullName>
    </alternativeName>
</protein>
<evidence type="ECO:0000259" key="16">
    <source>
        <dbReference type="PROSITE" id="PS51339"/>
    </source>
</evidence>
<evidence type="ECO:0000256" key="14">
    <source>
        <dbReference type="SAM" id="MobiDB-lite"/>
    </source>
</evidence>
<evidence type="ECO:0000256" key="11">
    <source>
        <dbReference type="PIRSR" id="PIRSR630564-1"/>
    </source>
</evidence>
<dbReference type="InterPro" id="IPR030564">
    <property type="entry name" value="Myotubularin"/>
</dbReference>
<dbReference type="SUPFAM" id="SSF57903">
    <property type="entry name" value="FYVE/PHD zinc finger"/>
    <property type="match status" value="1"/>
</dbReference>
<dbReference type="InterPro" id="IPR011011">
    <property type="entry name" value="Znf_FYVE_PHD"/>
</dbReference>
<dbReference type="RefSeq" id="XP_019625165.1">
    <property type="nucleotide sequence ID" value="XM_019769606.1"/>
</dbReference>
<dbReference type="InterPro" id="IPR048994">
    <property type="entry name" value="PH-GRAM_MTMR6-9"/>
</dbReference>
<dbReference type="InterPro" id="IPR029021">
    <property type="entry name" value="Prot-tyrosine_phosphatase-like"/>
</dbReference>
<evidence type="ECO:0000256" key="10">
    <source>
        <dbReference type="ARBA" id="ARBA00032571"/>
    </source>
</evidence>
<dbReference type="Gene3D" id="3.30.40.10">
    <property type="entry name" value="Zinc/RING finger domain, C3HC4 (zinc finger)"/>
    <property type="match status" value="1"/>
</dbReference>
<dbReference type="GO" id="GO:0005737">
    <property type="term" value="C:cytoplasm"/>
    <property type="evidence" value="ECO:0007669"/>
    <property type="project" value="TreeGrafter"/>
</dbReference>
<dbReference type="PROSITE" id="PS50178">
    <property type="entry name" value="ZF_FYVE"/>
    <property type="match status" value="1"/>
</dbReference>
<dbReference type="InterPro" id="IPR017455">
    <property type="entry name" value="Znf_FYVE-rel"/>
</dbReference>
<evidence type="ECO:0000256" key="2">
    <source>
        <dbReference type="ARBA" id="ARBA00007471"/>
    </source>
</evidence>
<keyword evidence="6" id="KW-0378">Hydrolase</keyword>
<evidence type="ECO:0000256" key="8">
    <source>
        <dbReference type="ARBA" id="ARBA00023098"/>
    </source>
</evidence>
<feature type="region of interest" description="Disordered" evidence="14">
    <location>
        <begin position="571"/>
        <end position="681"/>
    </location>
</feature>
<dbReference type="GO" id="GO:0016020">
    <property type="term" value="C:membrane"/>
    <property type="evidence" value="ECO:0007669"/>
    <property type="project" value="UniProtKB-SubCell"/>
</dbReference>
<keyword evidence="9" id="KW-0472">Membrane</keyword>
<dbReference type="PROSITE" id="PS00383">
    <property type="entry name" value="TYR_PHOSPHATASE_1"/>
    <property type="match status" value="1"/>
</dbReference>
<dbReference type="CDD" id="cd13210">
    <property type="entry name" value="PH-GRAM_MTMR6-like"/>
    <property type="match status" value="1"/>
</dbReference>
<dbReference type="InterPro" id="IPR013083">
    <property type="entry name" value="Znf_RING/FYVE/PHD"/>
</dbReference>
<evidence type="ECO:0000313" key="17">
    <source>
        <dbReference type="Proteomes" id="UP000515135"/>
    </source>
</evidence>
<dbReference type="Proteomes" id="UP000515135">
    <property type="component" value="Unplaced"/>
</dbReference>
<keyword evidence="5 13" id="KW-0863">Zinc-finger</keyword>
<comment type="subcellular location">
    <subcellularLocation>
        <location evidence="1">Membrane</location>
    </subcellularLocation>
</comment>
<evidence type="ECO:0000256" key="3">
    <source>
        <dbReference type="ARBA" id="ARBA00012903"/>
    </source>
</evidence>
<feature type="domain" description="FYVE-type" evidence="15">
    <location>
        <begin position="709"/>
        <end position="760"/>
    </location>
</feature>
<name>A0A6P4Y810_BRABE</name>
<dbReference type="InterPro" id="IPR016130">
    <property type="entry name" value="Tyr_Pase_AS"/>
</dbReference>
<organism evidence="17 18">
    <name type="scientific">Branchiostoma belcheri</name>
    <name type="common">Amphioxus</name>
    <dbReference type="NCBI Taxonomy" id="7741"/>
    <lineage>
        <taxon>Eukaryota</taxon>
        <taxon>Metazoa</taxon>
        <taxon>Chordata</taxon>
        <taxon>Cephalochordata</taxon>
        <taxon>Leptocardii</taxon>
        <taxon>Amphioxiformes</taxon>
        <taxon>Branchiostomatidae</taxon>
        <taxon>Branchiostoma</taxon>
    </lineage>
</organism>
<dbReference type="KEGG" id="bbel:109470605"/>
<dbReference type="GO" id="GO:0008270">
    <property type="term" value="F:zinc ion binding"/>
    <property type="evidence" value="ECO:0007669"/>
    <property type="project" value="UniProtKB-KW"/>
</dbReference>